<dbReference type="Gene3D" id="3.30.420.100">
    <property type="match status" value="1"/>
</dbReference>
<evidence type="ECO:0000256" key="1">
    <source>
        <dbReference type="ARBA" id="ARBA00007116"/>
    </source>
</evidence>
<dbReference type="InterPro" id="IPR005484">
    <property type="entry name" value="Ribosomal_uL18_bac/plant/anim"/>
</dbReference>
<dbReference type="Pfam" id="PF00861">
    <property type="entry name" value="Ribosomal_L18p"/>
    <property type="match status" value="1"/>
</dbReference>
<dbReference type="InterPro" id="IPR057268">
    <property type="entry name" value="Ribosomal_L18"/>
</dbReference>
<feature type="region of interest" description="Disordered" evidence="6">
    <location>
        <begin position="1"/>
        <end position="25"/>
    </location>
</feature>
<proteinExistence type="inferred from homology"/>
<accession>A0A382TGA1</accession>
<evidence type="ECO:0000256" key="3">
    <source>
        <dbReference type="ARBA" id="ARBA00022884"/>
    </source>
</evidence>
<feature type="compositionally biased region" description="Basic residues" evidence="6">
    <location>
        <begin position="15"/>
        <end position="25"/>
    </location>
</feature>
<dbReference type="GO" id="GO:0008097">
    <property type="term" value="F:5S rRNA binding"/>
    <property type="evidence" value="ECO:0007669"/>
    <property type="project" value="TreeGrafter"/>
</dbReference>
<dbReference type="PANTHER" id="PTHR12899">
    <property type="entry name" value="39S RIBOSOMAL PROTEIN L18, MITOCHONDRIAL"/>
    <property type="match status" value="1"/>
</dbReference>
<keyword evidence="3" id="KW-0694">RNA-binding</keyword>
<dbReference type="InterPro" id="IPR004389">
    <property type="entry name" value="Ribosomal_uL18_bac-type"/>
</dbReference>
<dbReference type="GO" id="GO:0006412">
    <property type="term" value="P:translation"/>
    <property type="evidence" value="ECO:0007669"/>
    <property type="project" value="InterPro"/>
</dbReference>
<dbReference type="EMBL" id="UINC01135946">
    <property type="protein sequence ID" value="SVD20408.1"/>
    <property type="molecule type" value="Genomic_DNA"/>
</dbReference>
<organism evidence="7">
    <name type="scientific">marine metagenome</name>
    <dbReference type="NCBI Taxonomy" id="408172"/>
    <lineage>
        <taxon>unclassified sequences</taxon>
        <taxon>metagenomes</taxon>
        <taxon>ecological metagenomes</taxon>
    </lineage>
</organism>
<evidence type="ECO:0000313" key="7">
    <source>
        <dbReference type="EMBL" id="SVD20408.1"/>
    </source>
</evidence>
<dbReference type="PANTHER" id="PTHR12899:SF3">
    <property type="entry name" value="LARGE RIBOSOMAL SUBUNIT PROTEIN UL18M"/>
    <property type="match status" value="1"/>
</dbReference>
<evidence type="ECO:0000256" key="4">
    <source>
        <dbReference type="ARBA" id="ARBA00022980"/>
    </source>
</evidence>
<dbReference type="SUPFAM" id="SSF53137">
    <property type="entry name" value="Translational machinery components"/>
    <property type="match status" value="1"/>
</dbReference>
<name>A0A382TGA1_9ZZZZ</name>
<evidence type="ECO:0000256" key="2">
    <source>
        <dbReference type="ARBA" id="ARBA00022730"/>
    </source>
</evidence>
<evidence type="ECO:0000256" key="6">
    <source>
        <dbReference type="SAM" id="MobiDB-lite"/>
    </source>
</evidence>
<evidence type="ECO:0000256" key="5">
    <source>
        <dbReference type="ARBA" id="ARBA00023274"/>
    </source>
</evidence>
<dbReference type="GO" id="GO:0022625">
    <property type="term" value="C:cytosolic large ribosomal subunit"/>
    <property type="evidence" value="ECO:0007669"/>
    <property type="project" value="TreeGrafter"/>
</dbReference>
<protein>
    <recommendedName>
        <fullName evidence="8">50S ribosomal protein L18</fullName>
    </recommendedName>
</protein>
<dbReference type="CDD" id="cd00432">
    <property type="entry name" value="Ribosomal_L18_L5e"/>
    <property type="match status" value="1"/>
</dbReference>
<dbReference type="HAMAP" id="MF_01337_B">
    <property type="entry name" value="Ribosomal_uL18_B"/>
    <property type="match status" value="1"/>
</dbReference>
<comment type="similarity">
    <text evidence="1">Belongs to the universal ribosomal protein uL18 family.</text>
</comment>
<dbReference type="NCBIfam" id="TIGR00060">
    <property type="entry name" value="L18_bact"/>
    <property type="match status" value="1"/>
</dbReference>
<gene>
    <name evidence="7" type="ORF">METZ01_LOCUS373262</name>
</gene>
<keyword evidence="4" id="KW-0689">Ribosomal protein</keyword>
<evidence type="ECO:0008006" key="8">
    <source>
        <dbReference type="Google" id="ProtNLM"/>
    </source>
</evidence>
<keyword evidence="2" id="KW-0699">rRNA-binding</keyword>
<dbReference type="GO" id="GO:0003735">
    <property type="term" value="F:structural constituent of ribosome"/>
    <property type="evidence" value="ECO:0007669"/>
    <property type="project" value="InterPro"/>
</dbReference>
<reference evidence="7" key="1">
    <citation type="submission" date="2018-05" db="EMBL/GenBank/DDBJ databases">
        <authorList>
            <person name="Lanie J.A."/>
            <person name="Ng W.-L."/>
            <person name="Kazmierczak K.M."/>
            <person name="Andrzejewski T.M."/>
            <person name="Davidsen T.M."/>
            <person name="Wayne K.J."/>
            <person name="Tettelin H."/>
            <person name="Glass J.I."/>
            <person name="Rusch D."/>
            <person name="Podicherti R."/>
            <person name="Tsui H.-C.T."/>
            <person name="Winkler M.E."/>
        </authorList>
    </citation>
    <scope>NUCLEOTIDE SEQUENCE</scope>
</reference>
<dbReference type="AlphaFoldDB" id="A0A382TGA1"/>
<sequence length="123" mass="13911">MAHHRSIIRREERRRNRSKKTSRFHAGRPRLVVYRSLRHFEAQIIDDFKGATLVSVSSRDKELQAAVKKAANKIEISHIVGEALAKKAKADKVGPVVLDRNGYPYHGRVKAFTKAARDGGLEL</sequence>
<keyword evidence="5" id="KW-0687">Ribonucleoprotein</keyword>